<evidence type="ECO:0000313" key="3">
    <source>
        <dbReference type="Proteomes" id="UP000887116"/>
    </source>
</evidence>
<feature type="region of interest" description="Disordered" evidence="1">
    <location>
        <begin position="1"/>
        <end position="20"/>
    </location>
</feature>
<accession>A0A8X6FNE4</accession>
<protein>
    <submittedName>
        <fullName evidence="2">Uncharacterized protein</fullName>
    </submittedName>
</protein>
<organism evidence="2 3">
    <name type="scientific">Trichonephila clavata</name>
    <name type="common">Joro spider</name>
    <name type="synonym">Nephila clavata</name>
    <dbReference type="NCBI Taxonomy" id="2740835"/>
    <lineage>
        <taxon>Eukaryota</taxon>
        <taxon>Metazoa</taxon>
        <taxon>Ecdysozoa</taxon>
        <taxon>Arthropoda</taxon>
        <taxon>Chelicerata</taxon>
        <taxon>Arachnida</taxon>
        <taxon>Araneae</taxon>
        <taxon>Araneomorphae</taxon>
        <taxon>Entelegynae</taxon>
        <taxon>Araneoidea</taxon>
        <taxon>Nephilidae</taxon>
        <taxon>Trichonephila</taxon>
    </lineage>
</organism>
<evidence type="ECO:0000256" key="1">
    <source>
        <dbReference type="SAM" id="MobiDB-lite"/>
    </source>
</evidence>
<gene>
    <name evidence="2" type="ORF">TNCT_529081</name>
</gene>
<dbReference type="AlphaFoldDB" id="A0A8X6FNE4"/>
<sequence>MDKNMDMQTTSRATSPEPSSRCLKLQDLTASIQRFTFFVQDSEYTLNSLQKFGTYDEVDPYVKQLLTSLCKYSALQQQAIGEYTSLLPCDTPGCPTHVTHNTPSKESVEYEIEIEQMELEKITSTKRKENDDGFITPPTRKLTKLNTSGNNLNFEIE</sequence>
<comment type="caution">
    <text evidence="2">The sequence shown here is derived from an EMBL/GenBank/DDBJ whole genome shotgun (WGS) entry which is preliminary data.</text>
</comment>
<name>A0A8X6FNE4_TRICU</name>
<dbReference type="EMBL" id="BMAO01022831">
    <property type="protein sequence ID" value="GFQ84731.1"/>
    <property type="molecule type" value="Genomic_DNA"/>
</dbReference>
<feature type="compositionally biased region" description="Polar residues" evidence="1">
    <location>
        <begin position="1"/>
        <end position="18"/>
    </location>
</feature>
<dbReference type="Proteomes" id="UP000887116">
    <property type="component" value="Unassembled WGS sequence"/>
</dbReference>
<keyword evidence="3" id="KW-1185">Reference proteome</keyword>
<evidence type="ECO:0000313" key="2">
    <source>
        <dbReference type="EMBL" id="GFQ84731.1"/>
    </source>
</evidence>
<proteinExistence type="predicted"/>
<reference evidence="2" key="1">
    <citation type="submission" date="2020-07" db="EMBL/GenBank/DDBJ databases">
        <title>Multicomponent nature underlies the extraordinary mechanical properties of spider dragline silk.</title>
        <authorList>
            <person name="Kono N."/>
            <person name="Nakamura H."/>
            <person name="Mori M."/>
            <person name="Yoshida Y."/>
            <person name="Ohtoshi R."/>
            <person name="Malay A.D."/>
            <person name="Moran D.A.P."/>
            <person name="Tomita M."/>
            <person name="Numata K."/>
            <person name="Arakawa K."/>
        </authorList>
    </citation>
    <scope>NUCLEOTIDE SEQUENCE</scope>
</reference>